<gene>
    <name evidence="2" type="ORF">M407DRAFT_23511</name>
</gene>
<organism evidence="2 3">
    <name type="scientific">Tulasnella calospora MUT 4182</name>
    <dbReference type="NCBI Taxonomy" id="1051891"/>
    <lineage>
        <taxon>Eukaryota</taxon>
        <taxon>Fungi</taxon>
        <taxon>Dikarya</taxon>
        <taxon>Basidiomycota</taxon>
        <taxon>Agaricomycotina</taxon>
        <taxon>Agaricomycetes</taxon>
        <taxon>Cantharellales</taxon>
        <taxon>Tulasnellaceae</taxon>
        <taxon>Tulasnella</taxon>
    </lineage>
</organism>
<feature type="compositionally biased region" description="Basic and acidic residues" evidence="1">
    <location>
        <begin position="259"/>
        <end position="269"/>
    </location>
</feature>
<feature type="region of interest" description="Disordered" evidence="1">
    <location>
        <begin position="99"/>
        <end position="143"/>
    </location>
</feature>
<dbReference type="HOGENOM" id="CLU_953748_0_0_1"/>
<feature type="compositionally biased region" description="Low complexity" evidence="1">
    <location>
        <begin position="99"/>
        <end position="113"/>
    </location>
</feature>
<feature type="compositionally biased region" description="Acidic residues" evidence="1">
    <location>
        <begin position="279"/>
        <end position="292"/>
    </location>
</feature>
<evidence type="ECO:0000313" key="2">
    <source>
        <dbReference type="EMBL" id="KIO27208.1"/>
    </source>
</evidence>
<protein>
    <submittedName>
        <fullName evidence="2">Uncharacterized protein</fullName>
    </submittedName>
</protein>
<evidence type="ECO:0000256" key="1">
    <source>
        <dbReference type="SAM" id="MobiDB-lite"/>
    </source>
</evidence>
<dbReference type="AlphaFoldDB" id="A0A0C3L0K7"/>
<dbReference type="EMBL" id="KN823012">
    <property type="protein sequence ID" value="KIO27208.1"/>
    <property type="molecule type" value="Genomic_DNA"/>
</dbReference>
<accession>A0A0C3L0K7</accession>
<sequence>MTTTEILCCQYGEKTRHISITVLMSPNAPSTFSETLLLEAFLIAKEKTSLRPLTQQTFPPASQDGRIPNSTLDDDERQGFYFLTSHSVQSTNSQSCCAEASSASTDSNSVTSTENPFPDREEDLNAVENAPGPDPGNSALIPYDADANAHNGGFMVLETGAVSLFLGRKRHPHEHFVFRLRGAPEDVEVDMGAVHAIVGQQTYNYMICHYFTQGSMYIVAASYYHSQNDLAAFSAALEPCGLASRVVTYLWHLISFHSNDHSDREDSRGTSDGGAEGELAAEDDAGETGVDD</sequence>
<dbReference type="Proteomes" id="UP000054248">
    <property type="component" value="Unassembled WGS sequence"/>
</dbReference>
<evidence type="ECO:0000313" key="3">
    <source>
        <dbReference type="Proteomes" id="UP000054248"/>
    </source>
</evidence>
<feature type="region of interest" description="Disordered" evidence="1">
    <location>
        <begin position="259"/>
        <end position="292"/>
    </location>
</feature>
<reference evidence="3" key="2">
    <citation type="submission" date="2015-01" db="EMBL/GenBank/DDBJ databases">
        <title>Evolutionary Origins and Diversification of the Mycorrhizal Mutualists.</title>
        <authorList>
            <consortium name="DOE Joint Genome Institute"/>
            <consortium name="Mycorrhizal Genomics Consortium"/>
            <person name="Kohler A."/>
            <person name="Kuo A."/>
            <person name="Nagy L.G."/>
            <person name="Floudas D."/>
            <person name="Copeland A."/>
            <person name="Barry K.W."/>
            <person name="Cichocki N."/>
            <person name="Veneault-Fourrey C."/>
            <person name="LaButti K."/>
            <person name="Lindquist E.A."/>
            <person name="Lipzen A."/>
            <person name="Lundell T."/>
            <person name="Morin E."/>
            <person name="Murat C."/>
            <person name="Riley R."/>
            <person name="Ohm R."/>
            <person name="Sun H."/>
            <person name="Tunlid A."/>
            <person name="Henrissat B."/>
            <person name="Grigoriev I.V."/>
            <person name="Hibbett D.S."/>
            <person name="Martin F."/>
        </authorList>
    </citation>
    <scope>NUCLEOTIDE SEQUENCE [LARGE SCALE GENOMIC DNA]</scope>
    <source>
        <strain evidence="3">MUT 4182</strain>
    </source>
</reference>
<keyword evidence="3" id="KW-1185">Reference proteome</keyword>
<name>A0A0C3L0K7_9AGAM</name>
<dbReference type="OrthoDB" id="245563at2759"/>
<proteinExistence type="predicted"/>
<reference evidence="2 3" key="1">
    <citation type="submission" date="2014-04" db="EMBL/GenBank/DDBJ databases">
        <authorList>
            <consortium name="DOE Joint Genome Institute"/>
            <person name="Kuo A."/>
            <person name="Girlanda M."/>
            <person name="Perotto S."/>
            <person name="Kohler A."/>
            <person name="Nagy L.G."/>
            <person name="Floudas D."/>
            <person name="Copeland A."/>
            <person name="Barry K.W."/>
            <person name="Cichocki N."/>
            <person name="Veneault-Fourrey C."/>
            <person name="LaButti K."/>
            <person name="Lindquist E.A."/>
            <person name="Lipzen A."/>
            <person name="Lundell T."/>
            <person name="Morin E."/>
            <person name="Murat C."/>
            <person name="Sun H."/>
            <person name="Tunlid A."/>
            <person name="Henrissat B."/>
            <person name="Grigoriev I.V."/>
            <person name="Hibbett D.S."/>
            <person name="Martin F."/>
            <person name="Nordberg H.P."/>
            <person name="Cantor M.N."/>
            <person name="Hua S.X."/>
        </authorList>
    </citation>
    <scope>NUCLEOTIDE SEQUENCE [LARGE SCALE GENOMIC DNA]</scope>
    <source>
        <strain evidence="2 3">MUT 4182</strain>
    </source>
</reference>